<dbReference type="PRINTS" id="PR00171">
    <property type="entry name" value="SUGRTRNSPORT"/>
</dbReference>
<dbReference type="Pfam" id="PF00083">
    <property type="entry name" value="Sugar_tr"/>
    <property type="match status" value="1"/>
</dbReference>
<evidence type="ECO:0000256" key="12">
    <source>
        <dbReference type="ARBA" id="ARBA00044710"/>
    </source>
</evidence>
<evidence type="ECO:0000256" key="8">
    <source>
        <dbReference type="ARBA" id="ARBA00044648"/>
    </source>
</evidence>
<feature type="transmembrane region" description="Helical" evidence="14">
    <location>
        <begin position="179"/>
        <end position="200"/>
    </location>
</feature>
<comment type="catalytic activity">
    <reaction evidence="7">
        <text>D-galactose(in) = D-galactose(out)</text>
        <dbReference type="Rhea" id="RHEA:34915"/>
        <dbReference type="ChEBI" id="CHEBI:4139"/>
    </reaction>
    <physiologicalReaction direction="right-to-left" evidence="7">
        <dbReference type="Rhea" id="RHEA:34917"/>
    </physiologicalReaction>
</comment>
<dbReference type="PANTHER" id="PTHR23503">
    <property type="entry name" value="SOLUTE CARRIER FAMILY 2"/>
    <property type="match status" value="1"/>
</dbReference>
<dbReference type="InterPro" id="IPR005828">
    <property type="entry name" value="MFS_sugar_transport-like"/>
</dbReference>
<evidence type="ECO:0000259" key="15">
    <source>
        <dbReference type="PROSITE" id="PS50850"/>
    </source>
</evidence>
<evidence type="ECO:0000256" key="10">
    <source>
        <dbReference type="ARBA" id="ARBA00044662"/>
    </source>
</evidence>
<dbReference type="SUPFAM" id="SSF103473">
    <property type="entry name" value="MFS general substrate transporter"/>
    <property type="match status" value="1"/>
</dbReference>
<dbReference type="InterPro" id="IPR036259">
    <property type="entry name" value="MFS_trans_sf"/>
</dbReference>
<feature type="transmembrane region" description="Helical" evidence="14">
    <location>
        <begin position="381"/>
        <end position="405"/>
    </location>
</feature>
<dbReference type="GO" id="GO:0015149">
    <property type="term" value="F:hexose transmembrane transporter activity"/>
    <property type="evidence" value="ECO:0007669"/>
    <property type="project" value="TreeGrafter"/>
</dbReference>
<dbReference type="PROSITE" id="PS50850">
    <property type="entry name" value="MFS"/>
    <property type="match status" value="1"/>
</dbReference>
<sequence length="483" mass="53529">MGHEDLLPKSFNSKIVWKLTLNATIGSFLFGYNIGVFNSNQENIAATLGWGDNKDLYISTMAATLPLGGLVGSLYAGSLANKVGCRKALMITDFINICGSLFFLIPYTATFGIGRLVTGYSSGSFSTLCPLYIGEISPPEVMGTMGSLTALIIALGVLVAFILALPLPTGDYNSDVFNYWWMFMFVFQAFFALTQLFILWKVYRLDTPIRYLHKDIEEKALESLQQVYTEEEANKTLEKLKFSRNDRSTLSEMDSVETAGKDQNLKNDEDFTYSELICCVKPIRKKIRLGIAISFLQVAGGVDALFTYTAKIFRELGGGVFESRIYTAVFGLANLASVVVVIYIVEKLKRRTLLIFGNAGMGIAMAFLGIFASILSDAGPIPPLFFMFLYVFAFSNGIGTITYVYCGEILTSRAMSICMAINWFMIAFVIFTFPHMVALMTIGVSFWVFGVVCGIGILYFLIEFVETKGLDAEQIKAAFDKYK</sequence>
<feature type="transmembrane region" description="Helical" evidence="14">
    <location>
        <begin position="417"/>
        <end position="438"/>
    </location>
</feature>
<dbReference type="AlphaFoldDB" id="A0AAU9JZS8"/>
<comment type="caution">
    <text evidence="16">The sequence shown here is derived from an EMBL/GenBank/DDBJ whole genome shotgun (WGS) entry which is preliminary data.</text>
</comment>
<name>A0AAU9JZS8_9CILI</name>
<evidence type="ECO:0000256" key="3">
    <source>
        <dbReference type="ARBA" id="ARBA00022448"/>
    </source>
</evidence>
<comment type="subunit">
    <text evidence="2">Homodimer.</text>
</comment>
<evidence type="ECO:0000256" key="11">
    <source>
        <dbReference type="ARBA" id="ARBA00044668"/>
    </source>
</evidence>
<dbReference type="InterPro" id="IPR003663">
    <property type="entry name" value="Sugar/inositol_transpt"/>
</dbReference>
<accession>A0AAU9JZS8</accession>
<comment type="catalytic activity">
    <reaction evidence="11">
        <text>D-glucosamine(out) = D-glucosamine(in)</text>
        <dbReference type="Rhea" id="RHEA:78423"/>
        <dbReference type="ChEBI" id="CHEBI:58723"/>
    </reaction>
    <physiologicalReaction direction="left-to-right" evidence="11">
        <dbReference type="Rhea" id="RHEA:78424"/>
    </physiologicalReaction>
</comment>
<feature type="transmembrane region" description="Helical" evidence="14">
    <location>
        <begin position="145"/>
        <end position="167"/>
    </location>
</feature>
<evidence type="ECO:0000256" key="1">
    <source>
        <dbReference type="ARBA" id="ARBA00004141"/>
    </source>
</evidence>
<comment type="catalytic activity">
    <reaction evidence="12">
        <text>D-fructose(out) = D-fructose(in)</text>
        <dbReference type="Rhea" id="RHEA:60372"/>
        <dbReference type="ChEBI" id="CHEBI:37721"/>
    </reaction>
    <physiologicalReaction direction="left-to-right" evidence="12">
        <dbReference type="Rhea" id="RHEA:60373"/>
    </physiologicalReaction>
</comment>
<dbReference type="Gene3D" id="1.20.1250.20">
    <property type="entry name" value="MFS general substrate transporter like domains"/>
    <property type="match status" value="1"/>
</dbReference>
<dbReference type="PANTHER" id="PTHR23503:SF8">
    <property type="entry name" value="FACILITATED GLUCOSE TRANSPORTER PROTEIN 1"/>
    <property type="match status" value="1"/>
</dbReference>
<proteinExistence type="predicted"/>
<protein>
    <recommendedName>
        <fullName evidence="13">Hexose transporter 1</fullName>
    </recommendedName>
</protein>
<comment type="subcellular location">
    <subcellularLocation>
        <location evidence="1">Membrane</location>
        <topology evidence="1">Multi-pass membrane protein</topology>
    </subcellularLocation>
</comment>
<evidence type="ECO:0000313" key="17">
    <source>
        <dbReference type="Proteomes" id="UP001162131"/>
    </source>
</evidence>
<feature type="transmembrane region" description="Helical" evidence="14">
    <location>
        <begin position="352"/>
        <end position="375"/>
    </location>
</feature>
<dbReference type="EMBL" id="CAJZBQ010000050">
    <property type="protein sequence ID" value="CAG9330102.1"/>
    <property type="molecule type" value="Genomic_DNA"/>
</dbReference>
<feature type="transmembrane region" description="Helical" evidence="14">
    <location>
        <begin position="15"/>
        <end position="36"/>
    </location>
</feature>
<gene>
    <name evidence="16" type="ORF">BSTOLATCC_MIC50211</name>
</gene>
<evidence type="ECO:0000313" key="16">
    <source>
        <dbReference type="EMBL" id="CAG9330102.1"/>
    </source>
</evidence>
<feature type="transmembrane region" description="Helical" evidence="14">
    <location>
        <begin position="325"/>
        <end position="345"/>
    </location>
</feature>
<dbReference type="Proteomes" id="UP001162131">
    <property type="component" value="Unassembled WGS sequence"/>
</dbReference>
<evidence type="ECO:0000256" key="14">
    <source>
        <dbReference type="SAM" id="Phobius"/>
    </source>
</evidence>
<feature type="domain" description="Major facilitator superfamily (MFS) profile" evidence="15">
    <location>
        <begin position="19"/>
        <end position="468"/>
    </location>
</feature>
<evidence type="ECO:0000256" key="13">
    <source>
        <dbReference type="ARBA" id="ARBA00044780"/>
    </source>
</evidence>
<comment type="catalytic activity">
    <reaction evidence="9">
        <text>D-xylose(out) = D-xylose(in)</text>
        <dbReference type="Rhea" id="RHEA:78427"/>
        <dbReference type="ChEBI" id="CHEBI:53455"/>
    </reaction>
    <physiologicalReaction direction="left-to-right" evidence="9">
        <dbReference type="Rhea" id="RHEA:78428"/>
    </physiologicalReaction>
</comment>
<dbReference type="InterPro" id="IPR020846">
    <property type="entry name" value="MFS_dom"/>
</dbReference>
<evidence type="ECO:0000256" key="2">
    <source>
        <dbReference type="ARBA" id="ARBA00011738"/>
    </source>
</evidence>
<evidence type="ECO:0000256" key="7">
    <source>
        <dbReference type="ARBA" id="ARBA00044637"/>
    </source>
</evidence>
<evidence type="ECO:0000256" key="6">
    <source>
        <dbReference type="ARBA" id="ARBA00023136"/>
    </source>
</evidence>
<dbReference type="InterPro" id="IPR045263">
    <property type="entry name" value="GLUT"/>
</dbReference>
<feature type="transmembrane region" description="Helical" evidence="14">
    <location>
        <begin position="444"/>
        <end position="462"/>
    </location>
</feature>
<feature type="transmembrane region" description="Helical" evidence="14">
    <location>
        <begin position="291"/>
        <end position="313"/>
    </location>
</feature>
<organism evidence="16 17">
    <name type="scientific">Blepharisma stoltei</name>
    <dbReference type="NCBI Taxonomy" id="1481888"/>
    <lineage>
        <taxon>Eukaryota</taxon>
        <taxon>Sar</taxon>
        <taxon>Alveolata</taxon>
        <taxon>Ciliophora</taxon>
        <taxon>Postciliodesmatophora</taxon>
        <taxon>Heterotrichea</taxon>
        <taxon>Heterotrichida</taxon>
        <taxon>Blepharismidae</taxon>
        <taxon>Blepharisma</taxon>
    </lineage>
</organism>
<reference evidence="16" key="1">
    <citation type="submission" date="2021-09" db="EMBL/GenBank/DDBJ databases">
        <authorList>
            <consortium name="AG Swart"/>
            <person name="Singh M."/>
            <person name="Singh A."/>
            <person name="Seah K."/>
            <person name="Emmerich C."/>
        </authorList>
    </citation>
    <scope>NUCLEOTIDE SEQUENCE</scope>
    <source>
        <strain evidence="16">ATCC30299</strain>
    </source>
</reference>
<keyword evidence="4 14" id="KW-0812">Transmembrane</keyword>
<keyword evidence="17" id="KW-1185">Reference proteome</keyword>
<feature type="transmembrane region" description="Helical" evidence="14">
    <location>
        <begin position="56"/>
        <end position="76"/>
    </location>
</feature>
<dbReference type="GO" id="GO:0016020">
    <property type="term" value="C:membrane"/>
    <property type="evidence" value="ECO:0007669"/>
    <property type="project" value="UniProtKB-SubCell"/>
</dbReference>
<evidence type="ECO:0000256" key="9">
    <source>
        <dbReference type="ARBA" id="ARBA00044656"/>
    </source>
</evidence>
<keyword evidence="5 14" id="KW-1133">Transmembrane helix</keyword>
<comment type="catalytic activity">
    <reaction evidence="8">
        <text>D-glucose(out) = D-glucose(in)</text>
        <dbReference type="Rhea" id="RHEA:60376"/>
        <dbReference type="ChEBI" id="CHEBI:4167"/>
    </reaction>
    <physiologicalReaction direction="left-to-right" evidence="8">
        <dbReference type="Rhea" id="RHEA:60377"/>
    </physiologicalReaction>
</comment>
<comment type="catalytic activity">
    <reaction evidence="10">
        <text>D-mannose(out) = D-mannose(in)</text>
        <dbReference type="Rhea" id="RHEA:78391"/>
        <dbReference type="ChEBI" id="CHEBI:4208"/>
    </reaction>
    <physiologicalReaction direction="left-to-right" evidence="10">
        <dbReference type="Rhea" id="RHEA:78392"/>
    </physiologicalReaction>
</comment>
<evidence type="ECO:0000256" key="5">
    <source>
        <dbReference type="ARBA" id="ARBA00022989"/>
    </source>
</evidence>
<keyword evidence="6 14" id="KW-0472">Membrane</keyword>
<feature type="transmembrane region" description="Helical" evidence="14">
    <location>
        <begin position="88"/>
        <end position="107"/>
    </location>
</feature>
<keyword evidence="3" id="KW-0813">Transport</keyword>
<evidence type="ECO:0000256" key="4">
    <source>
        <dbReference type="ARBA" id="ARBA00022692"/>
    </source>
</evidence>